<evidence type="ECO:0000313" key="2">
    <source>
        <dbReference type="EMBL" id="KAG0004627.1"/>
    </source>
</evidence>
<accession>A0A9P6SUL8</accession>
<dbReference type="SUPFAM" id="SSF47954">
    <property type="entry name" value="Cyclin-like"/>
    <property type="match status" value="1"/>
</dbReference>
<dbReference type="EMBL" id="JAAAHW010000250">
    <property type="protein sequence ID" value="KAG0004627.1"/>
    <property type="molecule type" value="Genomic_DNA"/>
</dbReference>
<keyword evidence="3" id="KW-1185">Reference proteome</keyword>
<dbReference type="Gene3D" id="1.10.472.10">
    <property type="entry name" value="Cyclin-like"/>
    <property type="match status" value="1"/>
</dbReference>
<feature type="compositionally biased region" description="Polar residues" evidence="1">
    <location>
        <begin position="315"/>
        <end position="341"/>
    </location>
</feature>
<dbReference type="InterPro" id="IPR036915">
    <property type="entry name" value="Cyclin-like_sf"/>
</dbReference>
<feature type="compositionally biased region" description="Basic and acidic residues" evidence="1">
    <location>
        <begin position="36"/>
        <end position="46"/>
    </location>
</feature>
<comment type="caution">
    <text evidence="2">The sequence shown here is derived from an EMBL/GenBank/DDBJ whole genome shotgun (WGS) entry which is preliminary data.</text>
</comment>
<organism evidence="2 3">
    <name type="scientific">Modicella reniformis</name>
    <dbReference type="NCBI Taxonomy" id="1440133"/>
    <lineage>
        <taxon>Eukaryota</taxon>
        <taxon>Fungi</taxon>
        <taxon>Fungi incertae sedis</taxon>
        <taxon>Mucoromycota</taxon>
        <taxon>Mortierellomycotina</taxon>
        <taxon>Mortierellomycetes</taxon>
        <taxon>Mortierellales</taxon>
        <taxon>Mortierellaceae</taxon>
        <taxon>Modicella</taxon>
    </lineage>
</organism>
<feature type="compositionally biased region" description="Basic residues" evidence="1">
    <location>
        <begin position="101"/>
        <end position="118"/>
    </location>
</feature>
<dbReference type="CDD" id="cd20540">
    <property type="entry name" value="CYCLIN_CCNY_like"/>
    <property type="match status" value="1"/>
</dbReference>
<gene>
    <name evidence="2" type="ORF">BGZ65_013038</name>
</gene>
<dbReference type="PANTHER" id="PTHR14248">
    <property type="entry name" value="CYCLIN Y, ISOFORM A"/>
    <property type="match status" value="1"/>
</dbReference>
<evidence type="ECO:0000256" key="1">
    <source>
        <dbReference type="SAM" id="MobiDB-lite"/>
    </source>
</evidence>
<dbReference type="AlphaFoldDB" id="A0A9P6SUL8"/>
<protein>
    <recommendedName>
        <fullName evidence="4">Cyclin-like domain-containing protein</fullName>
    </recommendedName>
</protein>
<feature type="region of interest" description="Disordered" evidence="1">
    <location>
        <begin position="410"/>
        <end position="430"/>
    </location>
</feature>
<sequence length="845" mass="94721">MLKASDFAPSSGKVTKDMLAFLNRKTHSSAGGTDNELEKTPQHIPHESSLFPQANSTRRAPFHDTIGDGAIVEHHQHLFENQLNKEHNQLFQQQHRHISYSSNNHRHASRSARSRSHKQGSPPQPPPRQQIHSDVDKSLHTEQERAQAQEQLRTVRKTLRRCAPDSTYFRRFAALADDWRNFLPHGGAVKTYDDKDHARNNCGIRDIGNATWRGPQNFDISGTQSEVETDSDREGFETFRVINTKHWRESSNTQYHDSQGTVSSRSNFVSASNRDVTDTNDTSSNDQIADSLFGREGVLSRRTNDQRGDGVFSKKNCQQSCKSGTSQNYGRSPSGKNGTHYSLQQPLQHQMHYGYTKLEDVIRGIESEFSLCFDDSDGTESEDSLTCLIPGYGSCDNDDQIGPRALYRSDGTFASTQPSQARAKSRSPALAQTTIDSIKSVCFLSSEDEPPQYGLHEQDQPLSIPCNAFTSVQGQQIINSTSAVALTGLVDFAENEEKEKTEIHKSGSKNTRPLLRLRTETVGGIAPGALSAFEKKPLGSQFPLTKCNSTSSLYIDSTMTKSDAEETIRAVATVLYDKILESHRLNDYRTEKTINSSSYVPSEKVIVTRADIFEFMRFIFECGQNLGPENAIITLIYVERMTDLGNLSFHAINWRRLLLGALVLSIKVWEDLAVFNSDVCAIFEGLSVKDVNELERFSMAKLQYNVSVRRSVYAAYYFRLREISEQQHNEQYGRLKLKSQRGSNVSRFRSESNAGLLGMSLGMAGSSSHSLPCTHHHKVPIGPGYRKWTLKPLSVREADRLEARSSFYTSTLMMEAQERQDAGCSLDEHSCATPEELYSFSVVAL</sequence>
<evidence type="ECO:0008006" key="4">
    <source>
        <dbReference type="Google" id="ProtNLM"/>
    </source>
</evidence>
<dbReference type="Proteomes" id="UP000749646">
    <property type="component" value="Unassembled WGS sequence"/>
</dbReference>
<evidence type="ECO:0000313" key="3">
    <source>
        <dbReference type="Proteomes" id="UP000749646"/>
    </source>
</evidence>
<feature type="region of interest" description="Disordered" evidence="1">
    <location>
        <begin position="101"/>
        <end position="132"/>
    </location>
</feature>
<feature type="region of interest" description="Disordered" evidence="1">
    <location>
        <begin position="26"/>
        <end position="59"/>
    </location>
</feature>
<proteinExistence type="predicted"/>
<feature type="compositionally biased region" description="Polar residues" evidence="1">
    <location>
        <begin position="250"/>
        <end position="271"/>
    </location>
</feature>
<feature type="region of interest" description="Disordered" evidence="1">
    <location>
        <begin position="250"/>
        <end position="341"/>
    </location>
</feature>
<feature type="compositionally biased region" description="Basic and acidic residues" evidence="1">
    <location>
        <begin position="298"/>
        <end position="308"/>
    </location>
</feature>
<dbReference type="OrthoDB" id="10250320at2759"/>
<feature type="compositionally biased region" description="Polar residues" evidence="1">
    <location>
        <begin position="412"/>
        <end position="422"/>
    </location>
</feature>
<reference evidence="2" key="1">
    <citation type="journal article" date="2020" name="Fungal Divers.">
        <title>Resolving the Mortierellaceae phylogeny through synthesis of multi-gene phylogenetics and phylogenomics.</title>
        <authorList>
            <person name="Vandepol N."/>
            <person name="Liber J."/>
            <person name="Desiro A."/>
            <person name="Na H."/>
            <person name="Kennedy M."/>
            <person name="Barry K."/>
            <person name="Grigoriev I.V."/>
            <person name="Miller A.N."/>
            <person name="O'Donnell K."/>
            <person name="Stajich J.E."/>
            <person name="Bonito G."/>
        </authorList>
    </citation>
    <scope>NUCLEOTIDE SEQUENCE</scope>
    <source>
        <strain evidence="2">MES-2147</strain>
    </source>
</reference>
<name>A0A9P6SUL8_9FUNG</name>
<feature type="non-terminal residue" evidence="2">
    <location>
        <position position="845"/>
    </location>
</feature>